<dbReference type="GO" id="GO:0008168">
    <property type="term" value="F:methyltransferase activity"/>
    <property type="evidence" value="ECO:0007669"/>
    <property type="project" value="UniProtKB-KW"/>
</dbReference>
<dbReference type="Pfam" id="PF00145">
    <property type="entry name" value="DNA_methylase"/>
    <property type="match status" value="1"/>
</dbReference>
<dbReference type="PRINTS" id="PR00105">
    <property type="entry name" value="C5METTRFRASE"/>
</dbReference>
<keyword evidence="2 7" id="KW-0808">Transferase</keyword>
<dbReference type="GO" id="GO:0032259">
    <property type="term" value="P:methylation"/>
    <property type="evidence" value="ECO:0007669"/>
    <property type="project" value="UniProtKB-KW"/>
</dbReference>
<evidence type="ECO:0000256" key="7">
    <source>
        <dbReference type="PROSITE-ProRule" id="PRU01016"/>
    </source>
</evidence>
<evidence type="ECO:0000313" key="9">
    <source>
        <dbReference type="Proteomes" id="UP000789572"/>
    </source>
</evidence>
<dbReference type="EMBL" id="CAJVPJ010000067">
    <property type="protein sequence ID" value="CAG8470804.1"/>
    <property type="molecule type" value="Genomic_DNA"/>
</dbReference>
<evidence type="ECO:0000313" key="8">
    <source>
        <dbReference type="EMBL" id="CAG8470804.1"/>
    </source>
</evidence>
<dbReference type="PANTHER" id="PTHR46098:SF1">
    <property type="entry name" value="TRNA (CYTOSINE(38)-C(5))-METHYLTRANSFERASE"/>
    <property type="match status" value="1"/>
</dbReference>
<dbReference type="PROSITE" id="PS51679">
    <property type="entry name" value="SAM_MT_C5"/>
    <property type="match status" value="1"/>
</dbReference>
<sequence length="404" mass="46421">MDYLRCLEFFSGIGGMHFALKVSGIAGQIVNCFDVNIVANTVYKHNFNIDPIKTSIDVLKPQDIDKHKADCWFLSPPCQPYTRGGKLLDDRDNRAKPLLHLIEILPQLRHPPKFIFVENVLNFEKSKCREKLVRQLCHLEYSITECLLSPLQFGIPNHRLRYYLAAQRSHAARVQSAEEYLTTASIHTTWPLFPAGESATTSTASNTSEPSVDQTFKVSTLDYFLQSPQSNLKDFLVPHEYLTKILHGFKLDIVHPHDKRSATFTKAYGSHHIYSSGSLTRTDPKQVEYNFSNPVSLLNLGIRFFTPLEIARLHAFPVEWGWGFWKDNNYDHYSDDDGQCNLNDKQHNNSKLPRTFHPNLLGSDKFTFPENITNIQKYRLLGNSLNVWVVAELFRCVLFTEEQN</sequence>
<keyword evidence="1 7" id="KW-0489">Methyltransferase</keyword>
<dbReference type="AlphaFoldDB" id="A0A9N8Z7F8"/>
<evidence type="ECO:0000256" key="4">
    <source>
        <dbReference type="ARBA" id="ARBA00039081"/>
    </source>
</evidence>
<dbReference type="InterPro" id="IPR001525">
    <property type="entry name" value="C5_MeTfrase"/>
</dbReference>
<dbReference type="InterPro" id="IPR050750">
    <property type="entry name" value="C5-MTase"/>
</dbReference>
<dbReference type="Gene3D" id="3.90.120.10">
    <property type="entry name" value="DNA Methylase, subunit A, domain 2"/>
    <property type="match status" value="1"/>
</dbReference>
<evidence type="ECO:0000256" key="1">
    <source>
        <dbReference type="ARBA" id="ARBA00022603"/>
    </source>
</evidence>
<protein>
    <recommendedName>
        <fullName evidence="5">tRNA (cytosine(38)-C(5))-methyltransferase</fullName>
        <ecNumber evidence="4">2.1.1.204</ecNumber>
    </recommendedName>
    <alternativeName>
        <fullName evidence="6">DNA (cytosine-5)-methyltransferase-like protein 2</fullName>
    </alternativeName>
</protein>
<dbReference type="InterPro" id="IPR031303">
    <property type="entry name" value="C5_meth_CS"/>
</dbReference>
<keyword evidence="9" id="KW-1185">Reference proteome</keyword>
<dbReference type="EC" id="2.1.1.204" evidence="4"/>
<dbReference type="PANTHER" id="PTHR46098">
    <property type="entry name" value="TRNA (CYTOSINE(38)-C(5))-METHYLTRANSFERASE"/>
    <property type="match status" value="1"/>
</dbReference>
<dbReference type="Gene3D" id="3.40.50.150">
    <property type="entry name" value="Vaccinia Virus protein VP39"/>
    <property type="match status" value="1"/>
</dbReference>
<comment type="caution">
    <text evidence="8">The sequence shown here is derived from an EMBL/GenBank/DDBJ whole genome shotgun (WGS) entry which is preliminary data.</text>
</comment>
<name>A0A9N8Z7F8_9GLOM</name>
<keyword evidence="3 7" id="KW-0949">S-adenosyl-L-methionine</keyword>
<dbReference type="SUPFAM" id="SSF53335">
    <property type="entry name" value="S-adenosyl-L-methionine-dependent methyltransferases"/>
    <property type="match status" value="1"/>
</dbReference>
<evidence type="ECO:0000256" key="2">
    <source>
        <dbReference type="ARBA" id="ARBA00022679"/>
    </source>
</evidence>
<dbReference type="GO" id="GO:0005634">
    <property type="term" value="C:nucleus"/>
    <property type="evidence" value="ECO:0007669"/>
    <property type="project" value="TreeGrafter"/>
</dbReference>
<organism evidence="8 9">
    <name type="scientific">Paraglomus occultum</name>
    <dbReference type="NCBI Taxonomy" id="144539"/>
    <lineage>
        <taxon>Eukaryota</taxon>
        <taxon>Fungi</taxon>
        <taxon>Fungi incertae sedis</taxon>
        <taxon>Mucoromycota</taxon>
        <taxon>Glomeromycotina</taxon>
        <taxon>Glomeromycetes</taxon>
        <taxon>Paraglomerales</taxon>
        <taxon>Paraglomeraceae</taxon>
        <taxon>Paraglomus</taxon>
    </lineage>
</organism>
<dbReference type="PROSITE" id="PS00095">
    <property type="entry name" value="C5_MTASE_2"/>
    <property type="match status" value="1"/>
</dbReference>
<evidence type="ECO:0000256" key="5">
    <source>
        <dbReference type="ARBA" id="ARBA00039681"/>
    </source>
</evidence>
<evidence type="ECO:0000256" key="6">
    <source>
        <dbReference type="ARBA" id="ARBA00042810"/>
    </source>
</evidence>
<evidence type="ECO:0000256" key="3">
    <source>
        <dbReference type="ARBA" id="ARBA00022691"/>
    </source>
</evidence>
<reference evidence="8" key="1">
    <citation type="submission" date="2021-06" db="EMBL/GenBank/DDBJ databases">
        <authorList>
            <person name="Kallberg Y."/>
            <person name="Tangrot J."/>
            <person name="Rosling A."/>
        </authorList>
    </citation>
    <scope>NUCLEOTIDE SEQUENCE</scope>
    <source>
        <strain evidence="8">IA702</strain>
    </source>
</reference>
<accession>A0A9N8Z7F8</accession>
<dbReference type="InterPro" id="IPR029063">
    <property type="entry name" value="SAM-dependent_MTases_sf"/>
</dbReference>
<comment type="similarity">
    <text evidence="7">Belongs to the class I-like SAM-binding methyltransferase superfamily. C5-methyltransferase family.</text>
</comment>
<dbReference type="OrthoDB" id="414133at2759"/>
<proteinExistence type="inferred from homology"/>
<dbReference type="Proteomes" id="UP000789572">
    <property type="component" value="Unassembled WGS sequence"/>
</dbReference>
<feature type="active site" evidence="7">
    <location>
        <position position="78"/>
    </location>
</feature>
<gene>
    <name evidence="8" type="ORF">POCULU_LOCUS1033</name>
</gene>